<accession>A0A158G244</accession>
<sequence>MSAREQFDRYYEESGGCLLATVKEKHWETWQAAQSALLAANGPAVEMRVLPDAGCECRSCLEGKTFEVGGRDWPILATRMVLCATCGNKRCPHANDHRNACTNSNERGQPGSAYA</sequence>
<evidence type="ECO:0000256" key="1">
    <source>
        <dbReference type="SAM" id="MobiDB-lite"/>
    </source>
</evidence>
<dbReference type="STRING" id="326475.AWB66_01498"/>
<comment type="caution">
    <text evidence="2">The sequence shown here is derived from an EMBL/GenBank/DDBJ whole genome shotgun (WGS) entry which is preliminary data.</text>
</comment>
<dbReference type="RefSeq" id="WP_087629641.1">
    <property type="nucleotide sequence ID" value="NZ_FCNZ02000004.1"/>
</dbReference>
<gene>
    <name evidence="2" type="ORF">AWB66_01498</name>
</gene>
<protein>
    <submittedName>
        <fullName evidence="2">Uncharacterized protein</fullName>
    </submittedName>
</protein>
<proteinExistence type="predicted"/>
<evidence type="ECO:0000313" key="3">
    <source>
        <dbReference type="Proteomes" id="UP000054717"/>
    </source>
</evidence>
<dbReference type="EMBL" id="FCNZ02000004">
    <property type="protein sequence ID" value="SAL25947.1"/>
    <property type="molecule type" value="Genomic_DNA"/>
</dbReference>
<keyword evidence="3" id="KW-1185">Reference proteome</keyword>
<name>A0A158G244_9BURK</name>
<reference evidence="2" key="1">
    <citation type="submission" date="2016-01" db="EMBL/GenBank/DDBJ databases">
        <authorList>
            <person name="Peeters Charlotte."/>
        </authorList>
    </citation>
    <scope>NUCLEOTIDE SEQUENCE</scope>
    <source>
        <strain evidence="2">LMG 22936</strain>
    </source>
</reference>
<dbReference type="AlphaFoldDB" id="A0A158G244"/>
<dbReference type="Proteomes" id="UP000054717">
    <property type="component" value="Unassembled WGS sequence"/>
</dbReference>
<organism evidence="2 3">
    <name type="scientific">Caballeronia telluris</name>
    <dbReference type="NCBI Taxonomy" id="326475"/>
    <lineage>
        <taxon>Bacteria</taxon>
        <taxon>Pseudomonadati</taxon>
        <taxon>Pseudomonadota</taxon>
        <taxon>Betaproteobacteria</taxon>
        <taxon>Burkholderiales</taxon>
        <taxon>Burkholderiaceae</taxon>
        <taxon>Caballeronia</taxon>
    </lineage>
</organism>
<evidence type="ECO:0000313" key="2">
    <source>
        <dbReference type="EMBL" id="SAL25947.1"/>
    </source>
</evidence>
<feature type="region of interest" description="Disordered" evidence="1">
    <location>
        <begin position="94"/>
        <end position="115"/>
    </location>
</feature>